<keyword evidence="2" id="KW-0472">Membrane</keyword>
<feature type="transmembrane region" description="Helical" evidence="2">
    <location>
        <begin position="35"/>
        <end position="53"/>
    </location>
</feature>
<accession>A0A6C7DYY7</accession>
<keyword evidence="2" id="KW-1133">Transmembrane helix</keyword>
<feature type="region of interest" description="Disordered" evidence="1">
    <location>
        <begin position="1"/>
        <end position="21"/>
    </location>
</feature>
<evidence type="ECO:0000256" key="2">
    <source>
        <dbReference type="SAM" id="Phobius"/>
    </source>
</evidence>
<sequence>MGVDRYGRDVETTGDEPRLDREHVDRHSALVTSPAGRAVVIVAMIVGAVWLVGPNIPRGELQSDLDGLWRPATKMGLLQDWGVFSPNPRSESLDVQARIVHDDGTIEVWDVPDFDPVIGAYRQYRWHKWQERVRLNNREQYWRPTALWLADQYARDGVQPVSITLVRRWLDHEPVGSPAPRDSDWNEFEFYVWERDA</sequence>
<reference evidence="3 4" key="1">
    <citation type="journal article" date="2013" name="Int. J. Syst. Evol. Microbiol.">
        <title>Ilumatobacter nonamiense sp. nov. and Ilumatobacter coccineum sp. nov., isolated from seashore sand.</title>
        <authorList>
            <person name="Matsumoto A."/>
            <person name="Kasai H."/>
            <person name="Matsuo Y."/>
            <person name="Shizuri Y."/>
            <person name="Ichikawa N."/>
            <person name="Fujita N."/>
            <person name="Omura S."/>
            <person name="Takahashi Y."/>
        </authorList>
    </citation>
    <scope>NUCLEOTIDE SEQUENCE [LARGE SCALE GENOMIC DNA]</scope>
    <source>
        <strain evidence="4">NBRC 103263 / KCTC 29153 / YM16-304</strain>
    </source>
</reference>
<name>A0A6C7DYY7_ILUCY</name>
<evidence type="ECO:0000256" key="1">
    <source>
        <dbReference type="SAM" id="MobiDB-lite"/>
    </source>
</evidence>
<keyword evidence="4" id="KW-1185">Reference proteome</keyword>
<keyword evidence="2" id="KW-0812">Transmembrane</keyword>
<protein>
    <submittedName>
        <fullName evidence="3">Uncharacterized protein</fullName>
    </submittedName>
</protein>
<dbReference type="EMBL" id="AP012057">
    <property type="protein sequence ID" value="BAN00457.1"/>
    <property type="molecule type" value="Genomic_DNA"/>
</dbReference>
<dbReference type="KEGG" id="aym:YM304_01430"/>
<proteinExistence type="predicted"/>
<dbReference type="AlphaFoldDB" id="A0A6C7DYY7"/>
<dbReference type="Proteomes" id="UP000011863">
    <property type="component" value="Chromosome"/>
</dbReference>
<gene>
    <name evidence="3" type="ORF">YM304_01430</name>
</gene>
<evidence type="ECO:0000313" key="3">
    <source>
        <dbReference type="EMBL" id="BAN00457.1"/>
    </source>
</evidence>
<organism evidence="3 4">
    <name type="scientific">Ilumatobacter coccineus (strain NBRC 103263 / KCTC 29153 / YM16-304)</name>
    <dbReference type="NCBI Taxonomy" id="1313172"/>
    <lineage>
        <taxon>Bacteria</taxon>
        <taxon>Bacillati</taxon>
        <taxon>Actinomycetota</taxon>
        <taxon>Acidimicrobiia</taxon>
        <taxon>Acidimicrobiales</taxon>
        <taxon>Ilumatobacteraceae</taxon>
        <taxon>Ilumatobacter</taxon>
    </lineage>
</organism>
<evidence type="ECO:0000313" key="4">
    <source>
        <dbReference type="Proteomes" id="UP000011863"/>
    </source>
</evidence>